<evidence type="ECO:0008006" key="4">
    <source>
        <dbReference type="Google" id="ProtNLM"/>
    </source>
</evidence>
<evidence type="ECO:0000256" key="1">
    <source>
        <dbReference type="SAM" id="MobiDB-lite"/>
    </source>
</evidence>
<accession>A0ABD5MNS3</accession>
<dbReference type="Proteomes" id="UP001589595">
    <property type="component" value="Unassembled WGS sequence"/>
</dbReference>
<reference evidence="2" key="1">
    <citation type="submission" date="2024-09" db="EMBL/GenBank/DDBJ databases">
        <authorList>
            <person name="Sun Q."/>
        </authorList>
    </citation>
    <scope>NUCLEOTIDE SEQUENCE [LARGE SCALE GENOMIC DNA]</scope>
    <source>
        <strain evidence="2">JCM 31273</strain>
    </source>
</reference>
<sequence>MRIRDDAGAVNTDRNPDDATFVDDLPANAREELVRYVARTNRERNRAIYDALADE</sequence>
<comment type="caution">
    <text evidence="2">The sequence shown here is derived from an EMBL/GenBank/DDBJ whole genome shotgun (WGS) entry which is preliminary data.</text>
</comment>
<evidence type="ECO:0000313" key="2">
    <source>
        <dbReference type="EMBL" id="MFB9825478.1"/>
    </source>
</evidence>
<dbReference type="EMBL" id="JBHMAJ010000009">
    <property type="protein sequence ID" value="MFB9825478.1"/>
    <property type="molecule type" value="Genomic_DNA"/>
</dbReference>
<dbReference type="GeneID" id="67211396"/>
<dbReference type="AlphaFoldDB" id="A0ABD5MNS3"/>
<evidence type="ECO:0000313" key="3">
    <source>
        <dbReference type="Proteomes" id="UP001589595"/>
    </source>
</evidence>
<organism evidence="2 3">
    <name type="scientific">Halobaculum roseum</name>
    <dbReference type="NCBI Taxonomy" id="2175149"/>
    <lineage>
        <taxon>Archaea</taxon>
        <taxon>Methanobacteriati</taxon>
        <taxon>Methanobacteriota</taxon>
        <taxon>Stenosarchaea group</taxon>
        <taxon>Halobacteria</taxon>
        <taxon>Halobacteriales</taxon>
        <taxon>Haloferacaceae</taxon>
        <taxon>Halobaculum</taxon>
    </lineage>
</organism>
<protein>
    <recommendedName>
        <fullName evidence="4">Transcriptional regulator</fullName>
    </recommendedName>
</protein>
<gene>
    <name evidence="2" type="ORF">ACFFOL_15010</name>
</gene>
<dbReference type="RefSeq" id="WP_222921289.1">
    <property type="nucleotide sequence ID" value="NZ_CP082286.1"/>
</dbReference>
<feature type="region of interest" description="Disordered" evidence="1">
    <location>
        <begin position="1"/>
        <end position="22"/>
    </location>
</feature>
<proteinExistence type="predicted"/>
<keyword evidence="3" id="KW-1185">Reference proteome</keyword>
<name>A0ABD5MNS3_9EURY</name>